<proteinExistence type="predicted"/>
<organism evidence="1 2">
    <name type="scientific">Tetranychus urticae</name>
    <name type="common">Two-spotted spider mite</name>
    <dbReference type="NCBI Taxonomy" id="32264"/>
    <lineage>
        <taxon>Eukaryota</taxon>
        <taxon>Metazoa</taxon>
        <taxon>Ecdysozoa</taxon>
        <taxon>Arthropoda</taxon>
        <taxon>Chelicerata</taxon>
        <taxon>Arachnida</taxon>
        <taxon>Acari</taxon>
        <taxon>Acariformes</taxon>
        <taxon>Trombidiformes</taxon>
        <taxon>Prostigmata</taxon>
        <taxon>Eleutherengona</taxon>
        <taxon>Raphignathae</taxon>
        <taxon>Tetranychoidea</taxon>
        <taxon>Tetranychidae</taxon>
        <taxon>Tetranychus</taxon>
    </lineage>
</organism>
<evidence type="ECO:0000313" key="2">
    <source>
        <dbReference type="Proteomes" id="UP000015104"/>
    </source>
</evidence>
<dbReference type="EnsemblMetazoa" id="tetur04g01880.1">
    <property type="protein sequence ID" value="tetur04g01880.1"/>
    <property type="gene ID" value="tetur04g01880"/>
</dbReference>
<dbReference type="EMBL" id="CAEY01001352">
    <property type="status" value="NOT_ANNOTATED_CDS"/>
    <property type="molecule type" value="Genomic_DNA"/>
</dbReference>
<evidence type="ECO:0000313" key="1">
    <source>
        <dbReference type="EnsemblMetazoa" id="tetur04g01880.1"/>
    </source>
</evidence>
<sequence length="29" mass="3492">MFFNIDYDLLLTKLNHRNETNKATSMFTI</sequence>
<reference evidence="2" key="1">
    <citation type="submission" date="2011-08" db="EMBL/GenBank/DDBJ databases">
        <authorList>
            <person name="Rombauts S."/>
        </authorList>
    </citation>
    <scope>NUCLEOTIDE SEQUENCE</scope>
    <source>
        <strain evidence="2">London</strain>
    </source>
</reference>
<dbReference type="HOGENOM" id="CLU_3410998_0_0_1"/>
<keyword evidence="2" id="KW-1185">Reference proteome</keyword>
<name>T1K1M1_TETUR</name>
<accession>T1K1M1</accession>
<reference evidence="1" key="2">
    <citation type="submission" date="2015-06" db="UniProtKB">
        <authorList>
            <consortium name="EnsemblMetazoa"/>
        </authorList>
    </citation>
    <scope>IDENTIFICATION</scope>
</reference>
<dbReference type="Proteomes" id="UP000015104">
    <property type="component" value="Unassembled WGS sequence"/>
</dbReference>
<protein>
    <submittedName>
        <fullName evidence="1">Uncharacterized protein</fullName>
    </submittedName>
</protein>
<dbReference type="AlphaFoldDB" id="T1K1M1"/>